<comment type="caution">
    <text evidence="1">The sequence shown here is derived from an EMBL/GenBank/DDBJ whole genome shotgun (WGS) entry which is preliminary data.</text>
</comment>
<protein>
    <submittedName>
        <fullName evidence="1">Uncharacterized protein</fullName>
    </submittedName>
</protein>
<reference evidence="1" key="1">
    <citation type="submission" date="2019-08" db="EMBL/GenBank/DDBJ databases">
        <authorList>
            <person name="Kucharzyk K."/>
            <person name="Murdoch R.W."/>
            <person name="Higgins S."/>
            <person name="Loffler F."/>
        </authorList>
    </citation>
    <scope>NUCLEOTIDE SEQUENCE</scope>
</reference>
<gene>
    <name evidence="1" type="ORF">SDC9_132191</name>
</gene>
<accession>A0A645D6Z0</accession>
<dbReference type="EMBL" id="VSSQ01033496">
    <property type="protein sequence ID" value="MPM85114.1"/>
    <property type="molecule type" value="Genomic_DNA"/>
</dbReference>
<organism evidence="1">
    <name type="scientific">bioreactor metagenome</name>
    <dbReference type="NCBI Taxonomy" id="1076179"/>
    <lineage>
        <taxon>unclassified sequences</taxon>
        <taxon>metagenomes</taxon>
        <taxon>ecological metagenomes</taxon>
    </lineage>
</organism>
<name>A0A645D6Z0_9ZZZZ</name>
<dbReference type="AlphaFoldDB" id="A0A645D6Z0"/>
<proteinExistence type="predicted"/>
<sequence length="74" mass="7782">MLLNTFNLVDVDMAVAASPNKIAGLEVALLGHHESKQGILSDVENQSYGRVGTALIQKAGKSAFGNVELKQCVA</sequence>
<evidence type="ECO:0000313" key="1">
    <source>
        <dbReference type="EMBL" id="MPM85114.1"/>
    </source>
</evidence>